<organism evidence="4 5">
    <name type="scientific">Streptomyces parvulus</name>
    <dbReference type="NCBI Taxonomy" id="146923"/>
    <lineage>
        <taxon>Bacteria</taxon>
        <taxon>Bacillati</taxon>
        <taxon>Actinomycetota</taxon>
        <taxon>Actinomycetes</taxon>
        <taxon>Kitasatosporales</taxon>
        <taxon>Streptomycetaceae</taxon>
        <taxon>Streptomyces</taxon>
    </lineage>
</organism>
<sequence>MPFAEFKVPAGTLTAADKKKLIERTTDLYAEIYGERARPTTVVLVEEVPDGGWGVAGNVLTAAMLGTGTGTGTGTDDGGGGGA</sequence>
<dbReference type="InterPro" id="IPR004370">
    <property type="entry name" value="4-OT-like_dom"/>
</dbReference>
<keyword evidence="2" id="KW-0413">Isomerase</keyword>
<accession>A0A369V1E0</accession>
<comment type="caution">
    <text evidence="4">The sequence shown here is derived from an EMBL/GenBank/DDBJ whole genome shotgun (WGS) entry which is preliminary data.</text>
</comment>
<feature type="domain" description="4-oxalocrotonate tautomerase-like" evidence="3">
    <location>
        <begin position="2"/>
        <end position="62"/>
    </location>
</feature>
<name>A0A369V1E0_9ACTN</name>
<dbReference type="PANTHER" id="PTHR35530:SF2">
    <property type="entry name" value="BSL4019 PROTEIN"/>
    <property type="match status" value="1"/>
</dbReference>
<dbReference type="Pfam" id="PF01361">
    <property type="entry name" value="Tautomerase"/>
    <property type="match status" value="1"/>
</dbReference>
<evidence type="ECO:0000313" key="4">
    <source>
        <dbReference type="EMBL" id="RDD84389.1"/>
    </source>
</evidence>
<dbReference type="RefSeq" id="WP_114533288.1">
    <property type="nucleotide sequence ID" value="NZ_JBHWAS010000003.1"/>
</dbReference>
<dbReference type="AlphaFoldDB" id="A0A369V1E0"/>
<dbReference type="EMBL" id="QQBH01000042">
    <property type="protein sequence ID" value="RDD84389.1"/>
    <property type="molecule type" value="Genomic_DNA"/>
</dbReference>
<dbReference type="SUPFAM" id="SSF55331">
    <property type="entry name" value="Tautomerase/MIF"/>
    <property type="match status" value="1"/>
</dbReference>
<dbReference type="InterPro" id="IPR014347">
    <property type="entry name" value="Tautomerase/MIF_sf"/>
</dbReference>
<dbReference type="PANTHER" id="PTHR35530">
    <property type="entry name" value="TAUTOMERASE-RELATED"/>
    <property type="match status" value="1"/>
</dbReference>
<evidence type="ECO:0000259" key="3">
    <source>
        <dbReference type="Pfam" id="PF01361"/>
    </source>
</evidence>
<proteinExistence type="inferred from homology"/>
<dbReference type="Gene3D" id="3.30.429.10">
    <property type="entry name" value="Macrophage Migration Inhibitory Factor"/>
    <property type="match status" value="1"/>
</dbReference>
<comment type="similarity">
    <text evidence="1">Belongs to the 4-oxalocrotonate tautomerase family.</text>
</comment>
<evidence type="ECO:0000256" key="2">
    <source>
        <dbReference type="ARBA" id="ARBA00023235"/>
    </source>
</evidence>
<evidence type="ECO:0000256" key="1">
    <source>
        <dbReference type="ARBA" id="ARBA00006723"/>
    </source>
</evidence>
<evidence type="ECO:0000313" key="5">
    <source>
        <dbReference type="Proteomes" id="UP000253742"/>
    </source>
</evidence>
<dbReference type="Proteomes" id="UP000253742">
    <property type="component" value="Unassembled WGS sequence"/>
</dbReference>
<dbReference type="OrthoDB" id="9799841at2"/>
<reference evidence="4 5" key="1">
    <citation type="submission" date="2018-07" db="EMBL/GenBank/DDBJ databases">
        <title>Genome guided investigation of antibiotics producing actinomycetales strain isolated from a Macau mangrove ecosystem.</title>
        <authorList>
            <person name="Hu D."/>
        </authorList>
    </citation>
    <scope>NUCLEOTIDE SEQUENCE [LARGE SCALE GENOMIC DNA]</scope>
    <source>
        <strain evidence="4 5">2297</strain>
    </source>
</reference>
<dbReference type="GO" id="GO:0016853">
    <property type="term" value="F:isomerase activity"/>
    <property type="evidence" value="ECO:0007669"/>
    <property type="project" value="UniProtKB-KW"/>
</dbReference>
<gene>
    <name evidence="4" type="ORF">DVZ84_35170</name>
</gene>
<protein>
    <submittedName>
        <fullName evidence="4">4-oxalocrotonate tautomerase family protein</fullName>
    </submittedName>
</protein>